<dbReference type="EMBL" id="SZPV01000013">
    <property type="protein sequence ID" value="TKI66095.1"/>
    <property type="molecule type" value="Genomic_DNA"/>
</dbReference>
<accession>A0ABY2TCR4</accession>
<evidence type="ECO:0008006" key="3">
    <source>
        <dbReference type="Google" id="ProtNLM"/>
    </source>
</evidence>
<proteinExistence type="predicted"/>
<dbReference type="RefSeq" id="WP_025220158.1">
    <property type="nucleotide sequence ID" value="NZ_CP006837.1"/>
</dbReference>
<evidence type="ECO:0000313" key="1">
    <source>
        <dbReference type="EMBL" id="TKI66095.1"/>
    </source>
</evidence>
<comment type="caution">
    <text evidence="1">The sequence shown here is derived from an EMBL/GenBank/DDBJ whole genome shotgun (WGS) entry which is preliminary data.</text>
</comment>
<gene>
    <name evidence="1" type="ORF">FC752_05890</name>
</gene>
<organism evidence="1 2">
    <name type="scientific">Lysinibacillus varians</name>
    <dbReference type="NCBI Taxonomy" id="1145276"/>
    <lineage>
        <taxon>Bacteria</taxon>
        <taxon>Bacillati</taxon>
        <taxon>Bacillota</taxon>
        <taxon>Bacilli</taxon>
        <taxon>Bacillales</taxon>
        <taxon>Bacillaceae</taxon>
        <taxon>Lysinibacillus</taxon>
    </lineage>
</organism>
<protein>
    <recommendedName>
        <fullName evidence="3">HNH endonuclease</fullName>
    </recommendedName>
</protein>
<reference evidence="1 2" key="1">
    <citation type="submission" date="2019-04" db="EMBL/GenBank/DDBJ databases">
        <title>Lysinibacillus genome sequencing.</title>
        <authorList>
            <person name="Dunlap C."/>
        </authorList>
    </citation>
    <scope>NUCLEOTIDE SEQUENCE [LARGE SCALE GENOMIC DNA]</scope>
    <source>
        <strain evidence="1 2">NBRC 109424</strain>
    </source>
</reference>
<dbReference type="Proteomes" id="UP000308539">
    <property type="component" value="Unassembled WGS sequence"/>
</dbReference>
<sequence>MTVNSTWSSKGNELLRCPVEGCNHIGQVITKVHCRSEHDMTKDEVKEKFGYPKRVIMLKPSQIAGGFKK</sequence>
<name>A0ABY2TCR4_9BACI</name>
<evidence type="ECO:0000313" key="2">
    <source>
        <dbReference type="Proteomes" id="UP000308539"/>
    </source>
</evidence>
<keyword evidence="2" id="KW-1185">Reference proteome</keyword>